<dbReference type="FunCoup" id="Q2H6Y2">
    <property type="interactions" value="30"/>
</dbReference>
<dbReference type="AlphaFoldDB" id="Q2H6Y2"/>
<organism evidence="3 4">
    <name type="scientific">Chaetomium globosum (strain ATCC 6205 / CBS 148.51 / DSM 1962 / NBRC 6347 / NRRL 1970)</name>
    <name type="common">Soil fungus</name>
    <dbReference type="NCBI Taxonomy" id="306901"/>
    <lineage>
        <taxon>Eukaryota</taxon>
        <taxon>Fungi</taxon>
        <taxon>Dikarya</taxon>
        <taxon>Ascomycota</taxon>
        <taxon>Pezizomycotina</taxon>
        <taxon>Sordariomycetes</taxon>
        <taxon>Sordariomycetidae</taxon>
        <taxon>Sordariales</taxon>
        <taxon>Chaetomiaceae</taxon>
        <taxon>Chaetomium</taxon>
    </lineage>
</organism>
<keyword evidence="2" id="KW-1133">Transmembrane helix</keyword>
<name>Q2H6Y2_CHAGB</name>
<keyword evidence="4" id="KW-1185">Reference proteome</keyword>
<dbReference type="PANTHER" id="PTHR35519:SF2">
    <property type="entry name" value="PH DOMAIN PROTEIN"/>
    <property type="match status" value="1"/>
</dbReference>
<dbReference type="PANTHER" id="PTHR35519">
    <property type="entry name" value="MEMBRANE PROTEINS"/>
    <property type="match status" value="1"/>
</dbReference>
<feature type="region of interest" description="Disordered" evidence="1">
    <location>
        <begin position="1"/>
        <end position="53"/>
    </location>
</feature>
<reference evidence="4" key="1">
    <citation type="journal article" date="2015" name="Genome Announc.">
        <title>Draft genome sequence of the cellulolytic fungus Chaetomium globosum.</title>
        <authorList>
            <person name="Cuomo C.A."/>
            <person name="Untereiner W.A."/>
            <person name="Ma L.-J."/>
            <person name="Grabherr M."/>
            <person name="Birren B.W."/>
        </authorList>
    </citation>
    <scope>NUCLEOTIDE SEQUENCE [LARGE SCALE GENOMIC DNA]</scope>
    <source>
        <strain evidence="4">ATCC 6205 / CBS 148.51 / DSM 1962 / NBRC 6347 / NRRL 1970</strain>
    </source>
</reference>
<evidence type="ECO:0000313" key="3">
    <source>
        <dbReference type="EMBL" id="EAQ88964.1"/>
    </source>
</evidence>
<keyword evidence="2" id="KW-0812">Transmembrane</keyword>
<dbReference type="EMBL" id="CH408031">
    <property type="protein sequence ID" value="EAQ88964.1"/>
    <property type="molecule type" value="Genomic_DNA"/>
</dbReference>
<evidence type="ECO:0000313" key="4">
    <source>
        <dbReference type="Proteomes" id="UP000001056"/>
    </source>
</evidence>
<dbReference type="VEuPathDB" id="FungiDB:CHGG_05583"/>
<keyword evidence="2" id="KW-0472">Membrane</keyword>
<feature type="transmembrane region" description="Helical" evidence="2">
    <location>
        <begin position="73"/>
        <end position="94"/>
    </location>
</feature>
<dbReference type="InParanoid" id="Q2H6Y2"/>
<dbReference type="InterPro" id="IPR025187">
    <property type="entry name" value="DUF4112"/>
</dbReference>
<evidence type="ECO:0008006" key="5">
    <source>
        <dbReference type="Google" id="ProtNLM"/>
    </source>
</evidence>
<evidence type="ECO:0000256" key="1">
    <source>
        <dbReference type="SAM" id="MobiDB-lite"/>
    </source>
</evidence>
<dbReference type="HOGENOM" id="CLU_067862_1_1_1"/>
<dbReference type="OMA" id="TFRANTR"/>
<sequence>MNAALKVLGKRALKNGTKSPNSENPYKHMVPVQKNGKIKMKEDERPTPPGLSENDKEILRHVRRKAYNWDQKFHCCCFGMRFGWSAILGLIPLIGDGLEVLMSLSLVRTASKVDGGLPKRIYLWMITYIIMDFAFGFIPVLGDFVDFTFRANTRNAWLLDSYLTEKGKVLLAGEIKDEGGGKSIPVPDELRPDDQDVEQGVESMRMVEPSSRTPTAVPPARTPTQKRAMPPPGRTLTGKARDPRDR</sequence>
<feature type="transmembrane region" description="Helical" evidence="2">
    <location>
        <begin position="121"/>
        <end position="145"/>
    </location>
</feature>
<dbReference type="eggNOG" id="ENOG502S45T">
    <property type="taxonomic scope" value="Eukaryota"/>
</dbReference>
<dbReference type="GeneID" id="4390538"/>
<dbReference type="RefSeq" id="XP_001221678.1">
    <property type="nucleotide sequence ID" value="XM_001221677.1"/>
</dbReference>
<protein>
    <recommendedName>
        <fullName evidence="5">DUF4112 domain-containing protein</fullName>
    </recommendedName>
</protein>
<dbReference type="OrthoDB" id="2103474at2759"/>
<accession>Q2H6Y2</accession>
<gene>
    <name evidence="3" type="ORF">CHGG_05583</name>
</gene>
<evidence type="ECO:0000256" key="2">
    <source>
        <dbReference type="SAM" id="Phobius"/>
    </source>
</evidence>
<proteinExistence type="predicted"/>
<dbReference type="Pfam" id="PF13430">
    <property type="entry name" value="DUF4112"/>
    <property type="match status" value="1"/>
</dbReference>
<feature type="region of interest" description="Disordered" evidence="1">
    <location>
        <begin position="180"/>
        <end position="246"/>
    </location>
</feature>
<dbReference type="Proteomes" id="UP000001056">
    <property type="component" value="Unassembled WGS sequence"/>
</dbReference>